<accession>A0A8J3ITP2</accession>
<dbReference type="RefSeq" id="WP_220206651.1">
    <property type="nucleotide sequence ID" value="NZ_BNJK01000001.1"/>
</dbReference>
<dbReference type="Pfam" id="PF13541">
    <property type="entry name" value="ChlI"/>
    <property type="match status" value="1"/>
</dbReference>
<dbReference type="InterPro" id="IPR045006">
    <property type="entry name" value="CHLI-like"/>
</dbReference>
<dbReference type="GO" id="GO:0005524">
    <property type="term" value="F:ATP binding"/>
    <property type="evidence" value="ECO:0007669"/>
    <property type="project" value="InterPro"/>
</dbReference>
<dbReference type="EMBL" id="BNJK01000001">
    <property type="protein sequence ID" value="GHO96001.1"/>
    <property type="molecule type" value="Genomic_DNA"/>
</dbReference>
<dbReference type="SMART" id="SM00382">
    <property type="entry name" value="AAA"/>
    <property type="match status" value="1"/>
</dbReference>
<protein>
    <submittedName>
        <fullName evidence="3">Fis family transcriptional regulator</fullName>
    </submittedName>
</protein>
<dbReference type="InterPro" id="IPR027417">
    <property type="entry name" value="P-loop_NTPase"/>
</dbReference>
<dbReference type="AlphaFoldDB" id="A0A8J3ITP2"/>
<dbReference type="Pfam" id="PF13335">
    <property type="entry name" value="Mg_chelatase_C"/>
    <property type="match status" value="1"/>
</dbReference>
<evidence type="ECO:0000313" key="4">
    <source>
        <dbReference type="Proteomes" id="UP000597444"/>
    </source>
</evidence>
<feature type="domain" description="AAA+ ATPase" evidence="2">
    <location>
        <begin position="213"/>
        <end position="396"/>
    </location>
</feature>
<dbReference type="Gene3D" id="3.30.230.10">
    <property type="match status" value="1"/>
</dbReference>
<dbReference type="PANTHER" id="PTHR32039:SF7">
    <property type="entry name" value="COMPETENCE PROTEIN COMM"/>
    <property type="match status" value="1"/>
</dbReference>
<keyword evidence="4" id="KW-1185">Reference proteome</keyword>
<dbReference type="SUPFAM" id="SSF52540">
    <property type="entry name" value="P-loop containing nucleoside triphosphate hydrolases"/>
    <property type="match status" value="1"/>
</dbReference>
<reference evidence="3" key="1">
    <citation type="submission" date="2020-10" db="EMBL/GenBank/DDBJ databases">
        <title>Taxonomic study of unclassified bacteria belonging to the class Ktedonobacteria.</title>
        <authorList>
            <person name="Yabe S."/>
            <person name="Wang C.M."/>
            <person name="Zheng Y."/>
            <person name="Sakai Y."/>
            <person name="Cavaletti L."/>
            <person name="Monciardini P."/>
            <person name="Donadio S."/>
        </authorList>
    </citation>
    <scope>NUCLEOTIDE SEQUENCE</scope>
    <source>
        <strain evidence="3">ID150040</strain>
    </source>
</reference>
<evidence type="ECO:0000256" key="1">
    <source>
        <dbReference type="ARBA" id="ARBA00006354"/>
    </source>
</evidence>
<sequence>MLAMARSCAVVGLDGALVEVEVDTSNGMAGFTMVGLPDAAVNEAKERVKAAIKNSGCIFPFKRLTVNLAPADLRKEGPSYDLPIAIGILLASGQVQMTDGQVLFLGELSLDGSVRHTNGVLPMVAVAREKHIQTVFVPAVDAMEATLVDGIMVYPVESLGQLVAHLNGERLIEPFKRDPSILERASEGEYAQDMAAIRGQEHVKRALEVAASGGHNILLSGPPGSGKTLLARATPSILPRMVIEEALDVTKIYSVSGMLPAEVPLVLQRPFRAPHHTISHAGLVGGGRIPRPGEISLSHRGVLFLDELPEFGKNVLEVLRQPLEDKVVTISRAQGTITYPANFMLVAAMNPCPCGFYGDPIKECTCSATAIARYQKRISGPLLDRIDIHVEVPRVDYEKLADKRQVENSKTVRGRVQEARERQLQRFHGTKLTCNAEMGPAEVRDFCQVDAAGEKLLKAAMQQLHLSARAFHRVLKLARTIADLAGSEMIAANHVAEAVQYRPRVGM</sequence>
<dbReference type="CDD" id="cd00009">
    <property type="entry name" value="AAA"/>
    <property type="match status" value="1"/>
</dbReference>
<dbReference type="InterPro" id="IPR003593">
    <property type="entry name" value="AAA+_ATPase"/>
</dbReference>
<proteinExistence type="inferred from homology"/>
<dbReference type="InterPro" id="IPR000523">
    <property type="entry name" value="Mg_chelatse_chII-like_cat_dom"/>
</dbReference>
<dbReference type="InterPro" id="IPR025158">
    <property type="entry name" value="Mg_chelat-rel_C"/>
</dbReference>
<dbReference type="Proteomes" id="UP000597444">
    <property type="component" value="Unassembled WGS sequence"/>
</dbReference>
<gene>
    <name evidence="3" type="ORF">KSF_060490</name>
</gene>
<dbReference type="InterPro" id="IPR004482">
    <property type="entry name" value="Mg_chelat-rel"/>
</dbReference>
<dbReference type="SUPFAM" id="SSF54211">
    <property type="entry name" value="Ribosomal protein S5 domain 2-like"/>
    <property type="match status" value="1"/>
</dbReference>
<name>A0A8J3ITP2_9CHLR</name>
<evidence type="ECO:0000259" key="2">
    <source>
        <dbReference type="SMART" id="SM00382"/>
    </source>
</evidence>
<dbReference type="InterPro" id="IPR020568">
    <property type="entry name" value="Ribosomal_Su5_D2-typ_SF"/>
</dbReference>
<dbReference type="Pfam" id="PF01078">
    <property type="entry name" value="Mg_chelatase"/>
    <property type="match status" value="1"/>
</dbReference>
<dbReference type="PANTHER" id="PTHR32039">
    <property type="entry name" value="MAGNESIUM-CHELATASE SUBUNIT CHLI"/>
    <property type="match status" value="1"/>
</dbReference>
<organism evidence="3 4">
    <name type="scientific">Reticulibacter mediterranei</name>
    <dbReference type="NCBI Taxonomy" id="2778369"/>
    <lineage>
        <taxon>Bacteria</taxon>
        <taxon>Bacillati</taxon>
        <taxon>Chloroflexota</taxon>
        <taxon>Ktedonobacteria</taxon>
        <taxon>Ktedonobacterales</taxon>
        <taxon>Reticulibacteraceae</taxon>
        <taxon>Reticulibacter</taxon>
    </lineage>
</organism>
<dbReference type="Gene3D" id="3.40.50.300">
    <property type="entry name" value="P-loop containing nucleotide triphosphate hydrolases"/>
    <property type="match status" value="1"/>
</dbReference>
<dbReference type="NCBIfam" id="TIGR00368">
    <property type="entry name" value="YifB family Mg chelatase-like AAA ATPase"/>
    <property type="match status" value="1"/>
</dbReference>
<comment type="caution">
    <text evidence="3">The sequence shown here is derived from an EMBL/GenBank/DDBJ whole genome shotgun (WGS) entry which is preliminary data.</text>
</comment>
<comment type="similarity">
    <text evidence="1">Belongs to the Mg-chelatase subunits D/I family. ComM subfamily.</text>
</comment>
<dbReference type="InterPro" id="IPR014721">
    <property type="entry name" value="Ribsml_uS5_D2-typ_fold_subgr"/>
</dbReference>
<evidence type="ECO:0000313" key="3">
    <source>
        <dbReference type="EMBL" id="GHO96001.1"/>
    </source>
</evidence>